<dbReference type="Proteomes" id="UP000596276">
    <property type="component" value="Chromosome 4"/>
</dbReference>
<evidence type="ECO:0000313" key="3">
    <source>
        <dbReference type="EMBL" id="QRD90344.1"/>
    </source>
</evidence>
<feature type="transmembrane region" description="Helical" evidence="2">
    <location>
        <begin position="49"/>
        <end position="68"/>
    </location>
</feature>
<feature type="compositionally biased region" description="Basic and acidic residues" evidence="1">
    <location>
        <begin position="1"/>
        <end position="23"/>
    </location>
</feature>
<organism evidence="3 4">
    <name type="scientific">Aspergillus flavus (strain ATCC 200026 / FGSC A1120 / IAM 13836 / NRRL 3357 / JCM 12722 / SRRC 167)</name>
    <dbReference type="NCBI Taxonomy" id="332952"/>
    <lineage>
        <taxon>Eukaryota</taxon>
        <taxon>Fungi</taxon>
        <taxon>Dikarya</taxon>
        <taxon>Ascomycota</taxon>
        <taxon>Pezizomycotina</taxon>
        <taxon>Eurotiomycetes</taxon>
        <taxon>Eurotiomycetidae</taxon>
        <taxon>Eurotiales</taxon>
        <taxon>Aspergillaceae</taxon>
        <taxon>Aspergillus</taxon>
        <taxon>Aspergillus subgen. Circumdati</taxon>
    </lineage>
</organism>
<evidence type="ECO:0000256" key="2">
    <source>
        <dbReference type="SAM" id="Phobius"/>
    </source>
</evidence>
<feature type="region of interest" description="Disordered" evidence="1">
    <location>
        <begin position="1"/>
        <end position="28"/>
    </location>
</feature>
<protein>
    <submittedName>
        <fullName evidence="3">Uncharacterized protein</fullName>
    </submittedName>
</protein>
<name>A0A7U2QZF8_ASPFN</name>
<accession>A0A7U2QZF8</accession>
<keyword evidence="4" id="KW-1185">Reference proteome</keyword>
<reference evidence="4" key="1">
    <citation type="journal article" date="2021" name="G3 (Bethesda)">
        <title>Chromosome assembled and annotated genome sequence of Aspergillus flavus NRRL 3357.</title>
        <authorList>
            <person name="Skerker J.M."/>
            <person name="Pianalto K.M."/>
            <person name="Mondo S.J."/>
            <person name="Yang K."/>
            <person name="Arkin A.P."/>
            <person name="Keller N.P."/>
            <person name="Grigoriev I.V."/>
            <person name="Louise Glass N.L."/>
        </authorList>
    </citation>
    <scope>NUCLEOTIDE SEQUENCE [LARGE SCALE GENOMIC DNA]</scope>
    <source>
        <strain evidence="4">ATCC 200026 / FGSC A1120 / IAM 13836 / NRRL 3357 / JCM 12722 / SRRC 167</strain>
    </source>
</reference>
<keyword evidence="2" id="KW-0812">Transmembrane</keyword>
<evidence type="ECO:0000313" key="4">
    <source>
        <dbReference type="Proteomes" id="UP000596276"/>
    </source>
</evidence>
<keyword evidence="2" id="KW-0472">Membrane</keyword>
<dbReference type="VEuPathDB" id="FungiDB:AFLA_002725"/>
<dbReference type="VEuPathDB" id="FungiDB:F9C07_4129"/>
<keyword evidence="2" id="KW-1133">Transmembrane helix</keyword>
<proteinExistence type="predicted"/>
<dbReference type="AlphaFoldDB" id="A0A7U2QZF8"/>
<evidence type="ECO:0000256" key="1">
    <source>
        <dbReference type="SAM" id="MobiDB-lite"/>
    </source>
</evidence>
<dbReference type="EMBL" id="CP044618">
    <property type="protein sequence ID" value="QRD90344.1"/>
    <property type="molecule type" value="Genomic_DNA"/>
</dbReference>
<sequence length="97" mass="10947">MKKQEGREGKLKVQMKTEDDGRNEQQGGTRDIYSLYWGFHINMKSLPTLFLGCLSLSLASPIVVTYPIDTPPSVLEDAMESIISAGGRITHRFREYP</sequence>
<gene>
    <name evidence="3" type="ORF">F9C07_4129</name>
</gene>